<feature type="compositionally biased region" description="Low complexity" evidence="2">
    <location>
        <begin position="282"/>
        <end position="291"/>
    </location>
</feature>
<dbReference type="RefSeq" id="XP_067819813.1">
    <property type="nucleotide sequence ID" value="XM_067967260.1"/>
</dbReference>
<accession>A0A976FPQ1</accession>
<protein>
    <submittedName>
        <fullName evidence="3">Uncharacterized protein</fullName>
    </submittedName>
</protein>
<sequence>MQAPYILELHALKAELQNTLARLGVEPLSADETYYNQSFKGASEVVFSRSKRHPTRWNRRQLTQEVAAASQRRRELEQQLQAEIQRHKDNARQQNLSSVETPWQTSINDFQQQEIETTTRQIEEDATAIYNAEDQGAEPRQRSADPSCFVANRDTNQYSIGGVVTLEPLALSQQAQVPTFTTSRVSFRSVAPPAPKSVPMSTAIPTSSSMDTYARLPHSPDALNDVYSLQLKFAETMLKLEKSVQMRNHLLHHRASSRKAKSGNKVPLRQKQRHHRQIQAQSDSNSASSVSMYRESCDSESSSSSASSISSLDLTKHQNQSRRLSISKVSKATLAETLAPSSSDGAGSPGISTTERAVNTLSTAVTRASYHDPHTTNETAVVDSIRTPLASITVTTPTTESDEVSNTSSLKQVRFGKSAFSTPVVARRINFDEPSIEEDEEEEKEQESELSFLGGSSVNSDELNNSSITRAFERFRRALNVSRLSSTESPMQAPLARDLCSVDVTSSTFVNDVPCADDGYDNELTLTYSKLDDLSLNALQELRRRLCLDIQAESAQYVLSYSELNNATNTDSLNAEQAKNRLSTLRQKLNAVDASFKRKKT</sequence>
<feature type="region of interest" description="Disordered" evidence="2">
    <location>
        <begin position="252"/>
        <end position="325"/>
    </location>
</feature>
<dbReference type="AlphaFoldDB" id="A0A976FPQ1"/>
<keyword evidence="4" id="KW-1185">Reference proteome</keyword>
<feature type="coiled-coil region" evidence="1">
    <location>
        <begin position="59"/>
        <end position="97"/>
    </location>
</feature>
<feature type="compositionally biased region" description="Low complexity" evidence="2">
    <location>
        <begin position="299"/>
        <end position="311"/>
    </location>
</feature>
<dbReference type="Proteomes" id="UP000294530">
    <property type="component" value="Unassembled WGS sequence"/>
</dbReference>
<dbReference type="KEGG" id="blac:94352931"/>
<organism evidence="3 4">
    <name type="scientific">Bremia lactucae</name>
    <name type="common">Lettuce downy mildew</name>
    <dbReference type="NCBI Taxonomy" id="4779"/>
    <lineage>
        <taxon>Eukaryota</taxon>
        <taxon>Sar</taxon>
        <taxon>Stramenopiles</taxon>
        <taxon>Oomycota</taxon>
        <taxon>Peronosporomycetes</taxon>
        <taxon>Peronosporales</taxon>
        <taxon>Peronosporaceae</taxon>
        <taxon>Bremia</taxon>
    </lineage>
</organism>
<dbReference type="EMBL" id="SHOA02000010">
    <property type="protein sequence ID" value="TDH70314.1"/>
    <property type="molecule type" value="Genomic_DNA"/>
</dbReference>
<feature type="region of interest" description="Disordered" evidence="2">
    <location>
        <begin position="432"/>
        <end position="456"/>
    </location>
</feature>
<gene>
    <name evidence="3" type="ORF">CCR75_009218</name>
</gene>
<dbReference type="GeneID" id="94352931"/>
<evidence type="ECO:0000313" key="3">
    <source>
        <dbReference type="EMBL" id="TDH70314.1"/>
    </source>
</evidence>
<name>A0A976FPQ1_BRELC</name>
<keyword evidence="1" id="KW-0175">Coiled coil</keyword>
<feature type="compositionally biased region" description="Basic residues" evidence="2">
    <location>
        <begin position="252"/>
        <end position="277"/>
    </location>
</feature>
<evidence type="ECO:0000256" key="1">
    <source>
        <dbReference type="SAM" id="Coils"/>
    </source>
</evidence>
<proteinExistence type="predicted"/>
<evidence type="ECO:0000313" key="4">
    <source>
        <dbReference type="Proteomes" id="UP000294530"/>
    </source>
</evidence>
<comment type="caution">
    <text evidence="3">The sequence shown here is derived from an EMBL/GenBank/DDBJ whole genome shotgun (WGS) entry which is preliminary data.</text>
</comment>
<evidence type="ECO:0000256" key="2">
    <source>
        <dbReference type="SAM" id="MobiDB-lite"/>
    </source>
</evidence>
<dbReference type="OrthoDB" id="123401at2759"/>
<feature type="compositionally biased region" description="Acidic residues" evidence="2">
    <location>
        <begin position="434"/>
        <end position="448"/>
    </location>
</feature>
<reference evidence="3 4" key="1">
    <citation type="journal article" date="2021" name="Genome Biol.">
        <title>AFLAP: assembly-free linkage analysis pipeline using k-mers from genome sequencing data.</title>
        <authorList>
            <person name="Fletcher K."/>
            <person name="Zhang L."/>
            <person name="Gil J."/>
            <person name="Han R."/>
            <person name="Cavanaugh K."/>
            <person name="Michelmore R."/>
        </authorList>
    </citation>
    <scope>NUCLEOTIDE SEQUENCE [LARGE SCALE GENOMIC DNA]</scope>
    <source>
        <strain evidence="3 4">SF5</strain>
    </source>
</reference>